<dbReference type="Gene3D" id="3.40.640.10">
    <property type="entry name" value="Type I PLP-dependent aspartate aminotransferase-like (Major domain)"/>
    <property type="match status" value="1"/>
</dbReference>
<accession>A0A6N0NT13</accession>
<keyword evidence="3" id="KW-0663">Pyridoxal phosphate</keyword>
<dbReference type="PROSITE" id="PS00595">
    <property type="entry name" value="AA_TRANSFER_CLASS_5"/>
    <property type="match status" value="1"/>
</dbReference>
<evidence type="ECO:0000256" key="4">
    <source>
        <dbReference type="RuleBase" id="RU004075"/>
    </source>
</evidence>
<organism evidence="8 9">
    <name type="scientific">Metallosphaera tengchongensis</name>
    <dbReference type="NCBI Taxonomy" id="1532350"/>
    <lineage>
        <taxon>Archaea</taxon>
        <taxon>Thermoproteota</taxon>
        <taxon>Thermoprotei</taxon>
        <taxon>Sulfolobales</taxon>
        <taxon>Sulfolobaceae</taxon>
        <taxon>Metallosphaera</taxon>
    </lineage>
</organism>
<dbReference type="PANTHER" id="PTHR21152:SF39">
    <property type="entry name" value="SOLUBLE HYDROGENASE, SMALL SUBUNIT"/>
    <property type="match status" value="1"/>
</dbReference>
<keyword evidence="8" id="KW-0032">Aminotransferase</keyword>
<dbReference type="Pfam" id="PF00266">
    <property type="entry name" value="Aminotran_5"/>
    <property type="match status" value="1"/>
</dbReference>
<evidence type="ECO:0000259" key="7">
    <source>
        <dbReference type="Pfam" id="PF00266"/>
    </source>
</evidence>
<dbReference type="GO" id="GO:0019265">
    <property type="term" value="P:glycine biosynthetic process, by transamination of glyoxylate"/>
    <property type="evidence" value="ECO:0007669"/>
    <property type="project" value="TreeGrafter"/>
</dbReference>
<dbReference type="Gene3D" id="3.90.1150.10">
    <property type="entry name" value="Aspartate Aminotransferase, domain 1"/>
    <property type="match status" value="1"/>
</dbReference>
<evidence type="ECO:0000313" key="8">
    <source>
        <dbReference type="EMBL" id="QKQ99324.1"/>
    </source>
</evidence>
<gene>
    <name evidence="8" type="ORF">GWK48_01985</name>
</gene>
<dbReference type="GO" id="GO:0008453">
    <property type="term" value="F:alanine-glyoxylate transaminase activity"/>
    <property type="evidence" value="ECO:0007669"/>
    <property type="project" value="TreeGrafter"/>
</dbReference>
<dbReference type="EMBL" id="CP049074">
    <property type="protein sequence ID" value="QKQ99324.1"/>
    <property type="molecule type" value="Genomic_DNA"/>
</dbReference>
<dbReference type="GO" id="GO:0004760">
    <property type="term" value="F:L-serine-pyruvate transaminase activity"/>
    <property type="evidence" value="ECO:0007669"/>
    <property type="project" value="TreeGrafter"/>
</dbReference>
<evidence type="ECO:0000256" key="1">
    <source>
        <dbReference type="ARBA" id="ARBA00001933"/>
    </source>
</evidence>
<evidence type="ECO:0000256" key="3">
    <source>
        <dbReference type="ARBA" id="ARBA00022898"/>
    </source>
</evidence>
<feature type="region of interest" description="Disordered" evidence="6">
    <location>
        <begin position="352"/>
        <end position="373"/>
    </location>
</feature>
<dbReference type="InterPro" id="IPR024169">
    <property type="entry name" value="SP_NH2Trfase/AEP_transaminase"/>
</dbReference>
<dbReference type="AlphaFoldDB" id="A0A6N0NT13"/>
<dbReference type="KEGG" id="mten:GWK48_01985"/>
<dbReference type="SUPFAM" id="SSF53383">
    <property type="entry name" value="PLP-dependent transferases"/>
    <property type="match status" value="1"/>
</dbReference>
<evidence type="ECO:0000256" key="2">
    <source>
        <dbReference type="ARBA" id="ARBA00009236"/>
    </source>
</evidence>
<reference evidence="8 9" key="1">
    <citation type="submission" date="2020-02" db="EMBL/GenBank/DDBJ databases">
        <title>Comparative genome analysis reveals the metabolism and evolution of the thermophilic archaeal genus Metallosphaera.</title>
        <authorList>
            <person name="Jiang C."/>
        </authorList>
    </citation>
    <scope>NUCLEOTIDE SEQUENCE [LARGE SCALE GENOMIC DNA]</scope>
    <source>
        <strain evidence="8 9">Ric-A</strain>
    </source>
</reference>
<dbReference type="Proteomes" id="UP000509301">
    <property type="component" value="Chromosome"/>
</dbReference>
<name>A0A6N0NT13_9CREN</name>
<protein>
    <submittedName>
        <fullName evidence="8">Alanine--glyoxylate aminotransferase family protein</fullName>
    </submittedName>
</protein>
<dbReference type="InterPro" id="IPR000192">
    <property type="entry name" value="Aminotrans_V_dom"/>
</dbReference>
<dbReference type="OrthoDB" id="35685at2157"/>
<evidence type="ECO:0000256" key="6">
    <source>
        <dbReference type="SAM" id="MobiDB-lite"/>
    </source>
</evidence>
<keyword evidence="8" id="KW-0808">Transferase</keyword>
<dbReference type="InterPro" id="IPR015421">
    <property type="entry name" value="PyrdxlP-dep_Trfase_major"/>
</dbReference>
<comment type="cofactor">
    <cofactor evidence="1 5">
        <name>pyridoxal 5'-phosphate</name>
        <dbReference type="ChEBI" id="CHEBI:597326"/>
    </cofactor>
</comment>
<proteinExistence type="inferred from homology"/>
<keyword evidence="9" id="KW-1185">Reference proteome</keyword>
<dbReference type="PIRSF" id="PIRSF000524">
    <property type="entry name" value="SPT"/>
    <property type="match status" value="1"/>
</dbReference>
<dbReference type="InterPro" id="IPR015424">
    <property type="entry name" value="PyrdxlP-dep_Trfase"/>
</dbReference>
<dbReference type="RefSeq" id="WP_174629121.1">
    <property type="nucleotide sequence ID" value="NZ_CP049074.1"/>
</dbReference>
<feature type="domain" description="Aminotransferase class V" evidence="7">
    <location>
        <begin position="53"/>
        <end position="314"/>
    </location>
</feature>
<dbReference type="InterPro" id="IPR015422">
    <property type="entry name" value="PyrdxlP-dep_Trfase_small"/>
</dbReference>
<comment type="similarity">
    <text evidence="2 4">Belongs to the class-V pyridoxal-phosphate-dependent aminotransferase family.</text>
</comment>
<sequence>MMLIPGPVNVPRSVAQSSSIIVNHRSDKFRRVVEDLELYLRKAFFSSRVALLTGSGTLAVESMVFSLLKRDEKVIVLTYGEFSERMLESIVKRGALPIVFRKPLGQMFSLEEVKKVLDNNKDATAIAFVHNETSVGMAFRDLKSVVSLGKQRGLKVLVDSVSGFGAYELRVNDWGIDAVATGSQKALASVPGLGLVGLSESGINELLEDVPNYLNLKLHLKFQDKKETPFTPAVGAFFATLRAVEILHEEGVERRWRRHEACARFIREITRNVGFNLLGNEDNFSNTVVAGSPPISAKQTILELAKRGIEISGGMGELKDKIVRIGTLGVVDSRAVSRLKYALSDILKTDIPEEPPKECELPESIREEVDWDN</sequence>
<dbReference type="InterPro" id="IPR020578">
    <property type="entry name" value="Aminotrans_V_PyrdxlP_BS"/>
</dbReference>
<dbReference type="GeneID" id="55640678"/>
<evidence type="ECO:0000313" key="9">
    <source>
        <dbReference type="Proteomes" id="UP000509301"/>
    </source>
</evidence>
<dbReference type="PANTHER" id="PTHR21152">
    <property type="entry name" value="AMINOTRANSFERASE CLASS V"/>
    <property type="match status" value="1"/>
</dbReference>
<evidence type="ECO:0000256" key="5">
    <source>
        <dbReference type="RuleBase" id="RU004504"/>
    </source>
</evidence>